<evidence type="ECO:0000256" key="1">
    <source>
        <dbReference type="SAM" id="MobiDB-lite"/>
    </source>
</evidence>
<sequence>MDPEGRRLTLDSTANGIHRNHYTDSSDNPGWTSQTIGTTTTTSRYATTLGGDLALTIEDGQAKLAINNPHGDTVATTTLPAAGNASGINAWAQYDEYGDQQSSPVDTGTTTYGWHGVDQRAAETSGLILMGARLYNSTTGHFTTRDPVTGGNSTSYTYPQDPVNSHDVSGLAAPLVWLGWAAVRWGIKYYAKKRLFKATNMARAAIRNQKMGSHRGFYSKRTLDLAGRIYTGSRATTYSGIRVSNNGLRGYRSVNSARNAVFRKANFYRFSTPIRSNRAAKRSEKRIANYHVRTPYISGRWLGLGRR</sequence>
<accession>A0ABV4UMA0</accession>
<gene>
    <name evidence="2" type="ORF">ACETWP_06655</name>
</gene>
<dbReference type="Proteomes" id="UP001575652">
    <property type="component" value="Unassembled WGS sequence"/>
</dbReference>
<organism evidence="2 3">
    <name type="scientific">Arthrobacter halodurans</name>
    <dbReference type="NCBI Taxonomy" id="516699"/>
    <lineage>
        <taxon>Bacteria</taxon>
        <taxon>Bacillati</taxon>
        <taxon>Actinomycetota</taxon>
        <taxon>Actinomycetes</taxon>
        <taxon>Micrococcales</taxon>
        <taxon>Micrococcaceae</taxon>
        <taxon>Arthrobacter</taxon>
    </lineage>
</organism>
<reference evidence="2 3" key="1">
    <citation type="submission" date="2024-09" db="EMBL/GenBank/DDBJ databases">
        <authorList>
            <person name="Salinas-Garcia M.A."/>
            <person name="Prieme A."/>
        </authorList>
    </citation>
    <scope>NUCLEOTIDE SEQUENCE [LARGE SCALE GENOMIC DNA]</scope>
    <source>
        <strain evidence="2 3">DSM 21081</strain>
    </source>
</reference>
<dbReference type="RefSeq" id="WP_373971626.1">
    <property type="nucleotide sequence ID" value="NZ_JBHDLJ010000004.1"/>
</dbReference>
<evidence type="ECO:0000313" key="3">
    <source>
        <dbReference type="Proteomes" id="UP001575652"/>
    </source>
</evidence>
<keyword evidence="3" id="KW-1185">Reference proteome</keyword>
<comment type="caution">
    <text evidence="2">The sequence shown here is derived from an EMBL/GenBank/DDBJ whole genome shotgun (WGS) entry which is preliminary data.</text>
</comment>
<dbReference type="EMBL" id="JBHDLJ010000004">
    <property type="protein sequence ID" value="MFB0834264.1"/>
    <property type="molecule type" value="Genomic_DNA"/>
</dbReference>
<evidence type="ECO:0000313" key="2">
    <source>
        <dbReference type="EMBL" id="MFB0834264.1"/>
    </source>
</evidence>
<proteinExistence type="predicted"/>
<protein>
    <submittedName>
        <fullName evidence="2">RHS repeat-associated core domain-containing protein</fullName>
    </submittedName>
</protein>
<name>A0ABV4UMA0_9MICC</name>
<dbReference type="NCBIfam" id="TIGR03696">
    <property type="entry name" value="Rhs_assc_core"/>
    <property type="match status" value="1"/>
</dbReference>
<feature type="region of interest" description="Disordered" evidence="1">
    <location>
        <begin position="14"/>
        <end position="36"/>
    </location>
</feature>
<dbReference type="Gene3D" id="2.180.10.10">
    <property type="entry name" value="RHS repeat-associated core"/>
    <property type="match status" value="1"/>
</dbReference>
<dbReference type="InterPro" id="IPR022385">
    <property type="entry name" value="Rhs_assc_core"/>
</dbReference>